<evidence type="ECO:0000256" key="10">
    <source>
        <dbReference type="ARBA" id="ARBA00023180"/>
    </source>
</evidence>
<feature type="chain" id="PRO_5040140523" evidence="13">
    <location>
        <begin position="32"/>
        <end position="554"/>
    </location>
</feature>
<proteinExistence type="inferred from homology"/>
<dbReference type="VGNC" id="VGNC:18929">
    <property type="gene designation" value="ICAM3"/>
</dbReference>
<feature type="signal peptide" evidence="13">
    <location>
        <begin position="1"/>
        <end position="31"/>
    </location>
</feature>
<dbReference type="InterPro" id="IPR013783">
    <property type="entry name" value="Ig-like_fold"/>
</dbReference>
<reference evidence="15 16" key="1">
    <citation type="journal article" date="2009" name="Science">
        <title>Genome sequence, comparative analysis, and population genetics of the domestic horse.</title>
        <authorList>
            <consortium name="Broad Institute Genome Sequencing Platform"/>
            <consortium name="Broad Institute Whole Genome Assembly Team"/>
            <person name="Wade C.M."/>
            <person name="Giulotto E."/>
            <person name="Sigurdsson S."/>
            <person name="Zoli M."/>
            <person name="Gnerre S."/>
            <person name="Imsland F."/>
            <person name="Lear T.L."/>
            <person name="Adelson D.L."/>
            <person name="Bailey E."/>
            <person name="Bellone R.R."/>
            <person name="Bloecker H."/>
            <person name="Distl O."/>
            <person name="Edgar R.C."/>
            <person name="Garber M."/>
            <person name="Leeb T."/>
            <person name="Mauceli E."/>
            <person name="MacLeod J.N."/>
            <person name="Penedo M.C.T."/>
            <person name="Raison J.M."/>
            <person name="Sharpe T."/>
            <person name="Vogel J."/>
            <person name="Andersson L."/>
            <person name="Antczak D.F."/>
            <person name="Biagi T."/>
            <person name="Binns M.M."/>
            <person name="Chowdhary B.P."/>
            <person name="Coleman S.J."/>
            <person name="Della Valle G."/>
            <person name="Fryc S."/>
            <person name="Guerin G."/>
            <person name="Hasegawa T."/>
            <person name="Hill E.W."/>
            <person name="Jurka J."/>
            <person name="Kiialainen A."/>
            <person name="Lindgren G."/>
            <person name="Liu J."/>
            <person name="Magnani E."/>
            <person name="Mickelson J.R."/>
            <person name="Murray J."/>
            <person name="Nergadze S.G."/>
            <person name="Onofrio R."/>
            <person name="Pedroni S."/>
            <person name="Piras M.F."/>
            <person name="Raudsepp T."/>
            <person name="Rocchi M."/>
            <person name="Roeed K.H."/>
            <person name="Ryder O.A."/>
            <person name="Searle S."/>
            <person name="Skow L."/>
            <person name="Swinburne J.E."/>
            <person name="Syvaenen A.C."/>
            <person name="Tozaki T."/>
            <person name="Valberg S.J."/>
            <person name="Vaudin M."/>
            <person name="White J.R."/>
            <person name="Zody M.C."/>
            <person name="Lander E.S."/>
            <person name="Lindblad-Toh K."/>
        </authorList>
    </citation>
    <scope>NUCLEOTIDE SEQUENCE [LARGE SCALE GENOMIC DNA]</scope>
    <source>
        <strain evidence="15 16">Thoroughbred</strain>
    </source>
</reference>
<comment type="similarity">
    <text evidence="2">Belongs to the immunoglobulin superfamily. ICAM family.</text>
</comment>
<dbReference type="PRINTS" id="PR01473">
    <property type="entry name" value="ICAM"/>
</dbReference>
<evidence type="ECO:0000256" key="8">
    <source>
        <dbReference type="ARBA" id="ARBA00023136"/>
    </source>
</evidence>
<dbReference type="Pfam" id="PF21146">
    <property type="entry name" value="ICAM1_3_5_D2"/>
    <property type="match status" value="1"/>
</dbReference>
<dbReference type="AlphaFoldDB" id="F6SIE2"/>
<sequence length="554" mass="60322">MMPSGPLPGVCWTSLLSLLLICCLRPPGAQGQFSLRLEPQDLVVPEGGSISVNCSTDCPDAQHVTLETSLPKEPLSSGLGWAAFRLSNVTHDDREVLCSSFCNGLQIAGSFGITVYRFPDLVELEPLPSWQPVGQNLTLRCQMAGGAPRDNLTVVLLRGEEELSRQPAVGEPALVNHTVEARREDHGANFSCRAELDLRSRGLGLFQNSSAPRQLRTYGPPFFPALPVGPLHLDVPRFLEVERLWLANCTLDGLFPASEAKIQLALGDQMLKSQVERHGDRITATANSTARAEQNGTQEIVCKVTLGDESRETRRNLTIYSFQGPILTLSAPSVAEGTIVTVTCTAGARVQVTLDGVPAEAPGQPVQLQLNATERDDRRSFICNATLKVDGGILYRNESVQLRVLYGAKIDRAKCPQNFTWEEMTTHVLECQAWGNPDPELQCVKQASKVKVLAGTPFVVRLKHHGTYMCHANNSHGKDTVTVVVNVQARNPAVVPVLVVLAILGLITVSAALLYVFVLKKHSVSDIYYVNRGSTTCLPLRSRPADQRLGEESS</sequence>
<evidence type="ECO:0000313" key="16">
    <source>
        <dbReference type="Proteomes" id="UP000002281"/>
    </source>
</evidence>
<keyword evidence="9" id="KW-1015">Disulfide bond</keyword>
<dbReference type="GeneTree" id="ENSGT00940000159869"/>
<dbReference type="Gene3D" id="2.60.40.10">
    <property type="entry name" value="Immunoglobulins"/>
    <property type="match status" value="5"/>
</dbReference>
<keyword evidence="7 12" id="KW-1133">Transmembrane helix</keyword>
<dbReference type="Bgee" id="ENSECAG00000024723">
    <property type="expression patterns" value="Expressed in leukocyte and 23 other cell types or tissues"/>
</dbReference>
<evidence type="ECO:0000256" key="7">
    <source>
        <dbReference type="ARBA" id="ARBA00022989"/>
    </source>
</evidence>
<dbReference type="GO" id="GO:0006955">
    <property type="term" value="P:immune response"/>
    <property type="evidence" value="ECO:0007669"/>
    <property type="project" value="UniProtKB-ARBA"/>
</dbReference>
<evidence type="ECO:0000256" key="9">
    <source>
        <dbReference type="ARBA" id="ARBA00023157"/>
    </source>
</evidence>
<dbReference type="FunFam" id="2.60.40.10:FF:000648">
    <property type="entry name" value="Intercellular adhesion molecule 1"/>
    <property type="match status" value="1"/>
</dbReference>
<dbReference type="GO" id="GO:0050900">
    <property type="term" value="P:leukocyte migration"/>
    <property type="evidence" value="ECO:0007669"/>
    <property type="project" value="UniProtKB-ARBA"/>
</dbReference>
<dbReference type="InterPro" id="IPR013768">
    <property type="entry name" value="ICAM_N"/>
</dbReference>
<name>F6SIE2_HORSE</name>
<feature type="domain" description="Immunoglobulin" evidence="14">
    <location>
        <begin position="416"/>
        <end position="488"/>
    </location>
</feature>
<evidence type="ECO:0000256" key="2">
    <source>
        <dbReference type="ARBA" id="ARBA00005925"/>
    </source>
</evidence>
<reference evidence="15" key="2">
    <citation type="submission" date="2025-08" db="UniProtKB">
        <authorList>
            <consortium name="Ensembl"/>
        </authorList>
    </citation>
    <scope>IDENTIFICATION</scope>
    <source>
        <strain evidence="15">Thoroughbred</strain>
    </source>
</reference>
<dbReference type="InterPro" id="IPR048679">
    <property type="entry name" value="ICAM1_3_5_D2"/>
</dbReference>
<keyword evidence="5" id="KW-0677">Repeat</keyword>
<evidence type="ECO:0000313" key="17">
    <source>
        <dbReference type="VGNC" id="VGNC:18929"/>
    </source>
</evidence>
<keyword evidence="11" id="KW-0393">Immunoglobulin domain</keyword>
<dbReference type="FunFam" id="2.60.40.10:FF:000459">
    <property type="entry name" value="Intercellular adhesion molecule 1"/>
    <property type="match status" value="1"/>
</dbReference>
<dbReference type="GO" id="GO:0007159">
    <property type="term" value="P:leukocyte cell-cell adhesion"/>
    <property type="evidence" value="ECO:0007669"/>
    <property type="project" value="UniProtKB-ARBA"/>
</dbReference>
<dbReference type="PANTHER" id="PTHR13771:SF17">
    <property type="entry name" value="INTERCELLULAR ADHESION MOLECULE 3"/>
    <property type="match status" value="1"/>
</dbReference>
<dbReference type="Proteomes" id="UP000002281">
    <property type="component" value="Chromosome 7"/>
</dbReference>
<evidence type="ECO:0000256" key="6">
    <source>
        <dbReference type="ARBA" id="ARBA00022889"/>
    </source>
</evidence>
<keyword evidence="3 12" id="KW-0812">Transmembrane</keyword>
<dbReference type="GO" id="GO:1901701">
    <property type="term" value="P:cellular response to oxygen-containing compound"/>
    <property type="evidence" value="ECO:0007669"/>
    <property type="project" value="UniProtKB-ARBA"/>
</dbReference>
<dbReference type="GO" id="GO:0002252">
    <property type="term" value="P:immune effector process"/>
    <property type="evidence" value="ECO:0007669"/>
    <property type="project" value="UniProtKB-ARBA"/>
</dbReference>
<dbReference type="InterPro" id="IPR036179">
    <property type="entry name" value="Ig-like_dom_sf"/>
</dbReference>
<evidence type="ECO:0000256" key="3">
    <source>
        <dbReference type="ARBA" id="ARBA00022692"/>
    </source>
</evidence>
<dbReference type="FunFam" id="2.60.40.10:FF:000338">
    <property type="entry name" value="intercellular adhesion molecule 5"/>
    <property type="match status" value="1"/>
</dbReference>
<dbReference type="PRINTS" id="PR01472">
    <property type="entry name" value="ICAMVCAM1"/>
</dbReference>
<feature type="transmembrane region" description="Helical" evidence="12">
    <location>
        <begin position="493"/>
        <end position="518"/>
    </location>
</feature>
<keyword evidence="8 12" id="KW-0472">Membrane</keyword>
<evidence type="ECO:0000256" key="5">
    <source>
        <dbReference type="ARBA" id="ARBA00022737"/>
    </source>
</evidence>
<gene>
    <name evidence="17" type="primary">ICAM3</name>
    <name evidence="15" type="synonym">TYK2</name>
</gene>
<dbReference type="HOGENOM" id="CLU_036160_1_1_1"/>
<evidence type="ECO:0000259" key="14">
    <source>
        <dbReference type="SMART" id="SM00409"/>
    </source>
</evidence>
<dbReference type="CDD" id="cd00096">
    <property type="entry name" value="Ig"/>
    <property type="match status" value="1"/>
</dbReference>
<dbReference type="STRING" id="9796.ENSECAP00000022282"/>
<dbReference type="InterPro" id="IPR003987">
    <property type="entry name" value="ICAM_VCAM_N"/>
</dbReference>
<dbReference type="SUPFAM" id="SSF48726">
    <property type="entry name" value="Immunoglobulin"/>
    <property type="match status" value="5"/>
</dbReference>
<dbReference type="InterPro" id="IPR003988">
    <property type="entry name" value="ICAM"/>
</dbReference>
<feature type="domain" description="Immunoglobulin" evidence="14">
    <location>
        <begin position="39"/>
        <end position="116"/>
    </location>
</feature>
<evidence type="ECO:0000256" key="4">
    <source>
        <dbReference type="ARBA" id="ARBA00022729"/>
    </source>
</evidence>
<dbReference type="InterPro" id="IPR003599">
    <property type="entry name" value="Ig_sub"/>
</dbReference>
<keyword evidence="10" id="KW-0325">Glycoprotein</keyword>
<accession>F6SIE2</accession>
<keyword evidence="16" id="KW-1185">Reference proteome</keyword>
<dbReference type="FunFam" id="2.60.40.10:FF:000194">
    <property type="entry name" value="Intercellular adhesion molecule 1"/>
    <property type="match status" value="1"/>
</dbReference>
<organism evidence="15 16">
    <name type="scientific">Equus caballus</name>
    <name type="common">Horse</name>
    <dbReference type="NCBI Taxonomy" id="9796"/>
    <lineage>
        <taxon>Eukaryota</taxon>
        <taxon>Metazoa</taxon>
        <taxon>Chordata</taxon>
        <taxon>Craniata</taxon>
        <taxon>Vertebrata</taxon>
        <taxon>Euteleostomi</taxon>
        <taxon>Mammalia</taxon>
        <taxon>Eutheria</taxon>
        <taxon>Laurasiatheria</taxon>
        <taxon>Perissodactyla</taxon>
        <taxon>Equidae</taxon>
        <taxon>Equus</taxon>
    </lineage>
</organism>
<dbReference type="FunFam" id="2.60.40.10:FF:000641">
    <property type="entry name" value="Intercellular adhesion molecule 1"/>
    <property type="match status" value="1"/>
</dbReference>
<keyword evidence="4 13" id="KW-0732">Signal</keyword>
<reference evidence="15" key="3">
    <citation type="submission" date="2025-09" db="UniProtKB">
        <authorList>
            <consortium name="Ensembl"/>
        </authorList>
    </citation>
    <scope>IDENTIFICATION</scope>
    <source>
        <strain evidence="15">Thoroughbred</strain>
    </source>
</reference>
<feature type="domain" description="Immunoglobulin" evidence="14">
    <location>
        <begin position="329"/>
        <end position="405"/>
    </location>
</feature>
<keyword evidence="6" id="KW-0130">Cell adhesion</keyword>
<dbReference type="InterPro" id="IPR047012">
    <property type="entry name" value="ICAM_VCAM"/>
</dbReference>
<evidence type="ECO:0000313" key="15">
    <source>
        <dbReference type="Ensembl" id="ENSECAP00000022282.3"/>
    </source>
</evidence>
<dbReference type="PaxDb" id="9796-ENSECAP00000022282"/>
<dbReference type="FunCoup" id="F6SIE2">
    <property type="interactions" value="200"/>
</dbReference>
<evidence type="ECO:0000256" key="1">
    <source>
        <dbReference type="ARBA" id="ARBA00004479"/>
    </source>
</evidence>
<evidence type="ECO:0000256" key="12">
    <source>
        <dbReference type="SAM" id="Phobius"/>
    </source>
</evidence>
<evidence type="ECO:0000256" key="13">
    <source>
        <dbReference type="SAM" id="SignalP"/>
    </source>
</evidence>
<protein>
    <submittedName>
        <fullName evidence="15">Tyrosine kinase 2</fullName>
    </submittedName>
</protein>
<dbReference type="InParanoid" id="F6SIE2"/>
<dbReference type="PANTHER" id="PTHR13771">
    <property type="entry name" value="INTERCELLULAR ADHESION MOLECULE"/>
    <property type="match status" value="1"/>
</dbReference>
<dbReference type="GO" id="GO:0016020">
    <property type="term" value="C:membrane"/>
    <property type="evidence" value="ECO:0007669"/>
    <property type="project" value="UniProtKB-SubCell"/>
</dbReference>
<dbReference type="SMART" id="SM00409">
    <property type="entry name" value="IG"/>
    <property type="match status" value="3"/>
</dbReference>
<dbReference type="GO" id="GO:0005178">
    <property type="term" value="F:integrin binding"/>
    <property type="evidence" value="ECO:0007669"/>
    <property type="project" value="InterPro"/>
</dbReference>
<dbReference type="Ensembl" id="ENSECAT00000026681.3">
    <property type="protein sequence ID" value="ENSECAP00000022282.3"/>
    <property type="gene ID" value="ENSECAG00000020260.4"/>
</dbReference>
<comment type="subcellular location">
    <subcellularLocation>
        <location evidence="1">Membrane</location>
        <topology evidence="1">Single-pass type I membrane protein</topology>
    </subcellularLocation>
</comment>
<dbReference type="Pfam" id="PF03921">
    <property type="entry name" value="ICAM_N"/>
    <property type="match status" value="1"/>
</dbReference>
<evidence type="ECO:0000256" key="11">
    <source>
        <dbReference type="ARBA" id="ARBA00023319"/>
    </source>
</evidence>